<dbReference type="GO" id="GO:0005886">
    <property type="term" value="C:plasma membrane"/>
    <property type="evidence" value="ECO:0007669"/>
    <property type="project" value="UniProtKB-SubCell"/>
</dbReference>
<keyword evidence="6" id="KW-0808">Transferase</keyword>
<evidence type="ECO:0000256" key="11">
    <source>
        <dbReference type="ARBA" id="ARBA00023136"/>
    </source>
</evidence>
<evidence type="ECO:0000256" key="7">
    <source>
        <dbReference type="ARBA" id="ARBA00022741"/>
    </source>
</evidence>
<dbReference type="PRINTS" id="PR00344">
    <property type="entry name" value="BCTRLSENSOR"/>
</dbReference>
<dbReference type="Gene3D" id="6.10.340.10">
    <property type="match status" value="1"/>
</dbReference>
<dbReference type="CDD" id="cd06225">
    <property type="entry name" value="HAMP"/>
    <property type="match status" value="1"/>
</dbReference>
<keyword evidence="17" id="KW-1185">Reference proteome</keyword>
<dbReference type="Pfam" id="PF02518">
    <property type="entry name" value="HATPase_c"/>
    <property type="match status" value="1"/>
</dbReference>
<dbReference type="Pfam" id="PF00672">
    <property type="entry name" value="HAMP"/>
    <property type="match status" value="1"/>
</dbReference>
<dbReference type="RefSeq" id="WP_271141028.1">
    <property type="nucleotide sequence ID" value="NZ_JAPYYP010000054.1"/>
</dbReference>
<dbReference type="Gene3D" id="3.30.565.10">
    <property type="entry name" value="Histidine kinase-like ATPase, C-terminal domain"/>
    <property type="match status" value="1"/>
</dbReference>
<dbReference type="CDD" id="cd00075">
    <property type="entry name" value="HATPase"/>
    <property type="match status" value="1"/>
</dbReference>
<evidence type="ECO:0000256" key="9">
    <source>
        <dbReference type="ARBA" id="ARBA00022840"/>
    </source>
</evidence>
<dbReference type="AlphaFoldDB" id="A0A9X3TVD2"/>
<dbReference type="InterPro" id="IPR050351">
    <property type="entry name" value="BphY/WalK/GraS-like"/>
</dbReference>
<comment type="catalytic activity">
    <reaction evidence="1">
        <text>ATP + protein L-histidine = ADP + protein N-phospho-L-histidine.</text>
        <dbReference type="EC" id="2.7.13.3"/>
    </reaction>
</comment>
<dbReference type="EMBL" id="JAPYYP010000054">
    <property type="protein sequence ID" value="MDA5110965.1"/>
    <property type="molecule type" value="Genomic_DNA"/>
</dbReference>
<feature type="domain" description="Histidine kinase" evidence="14">
    <location>
        <begin position="229"/>
        <end position="443"/>
    </location>
</feature>
<dbReference type="InterPro" id="IPR003660">
    <property type="entry name" value="HAMP_dom"/>
</dbReference>
<evidence type="ECO:0000256" key="10">
    <source>
        <dbReference type="ARBA" id="ARBA00023012"/>
    </source>
</evidence>
<evidence type="ECO:0000259" key="14">
    <source>
        <dbReference type="PROSITE" id="PS50109"/>
    </source>
</evidence>
<proteinExistence type="predicted"/>
<dbReference type="Proteomes" id="UP001151071">
    <property type="component" value="Unassembled WGS sequence"/>
</dbReference>
<dbReference type="GO" id="GO:0005524">
    <property type="term" value="F:ATP binding"/>
    <property type="evidence" value="ECO:0007669"/>
    <property type="project" value="UniProtKB-KW"/>
</dbReference>
<dbReference type="Gene3D" id="1.10.287.130">
    <property type="match status" value="1"/>
</dbReference>
<keyword evidence="5" id="KW-0597">Phosphoprotein</keyword>
<keyword evidence="12" id="KW-0175">Coiled coil</keyword>
<dbReference type="InterPro" id="IPR003594">
    <property type="entry name" value="HATPase_dom"/>
</dbReference>
<dbReference type="PROSITE" id="PS50109">
    <property type="entry name" value="HIS_KIN"/>
    <property type="match status" value="1"/>
</dbReference>
<evidence type="ECO:0000256" key="3">
    <source>
        <dbReference type="ARBA" id="ARBA00012438"/>
    </source>
</evidence>
<feature type="domain" description="HAMP" evidence="15">
    <location>
        <begin position="168"/>
        <end position="221"/>
    </location>
</feature>
<dbReference type="Pfam" id="PF00512">
    <property type="entry name" value="HisKA"/>
    <property type="match status" value="1"/>
</dbReference>
<dbReference type="InterPro" id="IPR005467">
    <property type="entry name" value="His_kinase_dom"/>
</dbReference>
<dbReference type="FunFam" id="3.30.565.10:FF:000006">
    <property type="entry name" value="Sensor histidine kinase WalK"/>
    <property type="match status" value="1"/>
</dbReference>
<comment type="caution">
    <text evidence="16">The sequence shown here is derived from an EMBL/GenBank/DDBJ whole genome shotgun (WGS) entry which is preliminary data.</text>
</comment>
<comment type="subcellular location">
    <subcellularLocation>
        <location evidence="2">Cell membrane</location>
        <topology evidence="2">Multi-pass membrane protein</topology>
    </subcellularLocation>
</comment>
<dbReference type="InterPro" id="IPR036097">
    <property type="entry name" value="HisK_dim/P_sf"/>
</dbReference>
<sequence>MKSIWMRLALVFMAVSASGILISTILSIKEMDYHFSLYVRDVIQKHKQDLLSLLQEEYKKEHGWKDGSILKLEAAARVLGQQISLYDRDRQLIRMFGETESDTHINVNEDVTPITVQGEVIGYIGIRYDNAGAISLEEHFQIAHTNAMQWTMLALLLIVCFVSIFTAKRFAKPIVMMSEAAMDVAKGNLSVRVAVPRGKDELSSLVETFNNLIQSLQNQEELRKRLTSDIAHELRTPLNTLLAQTEGMIDGVWEATPEHLEATRSEVLRLIRLVSDLDQVIQAEAGALSISREVVDLSYVVEKTVDSMTAAFHQKGIVLTRSLHPSSWVIGDEQRLAQVFTNLLTNSLKHTSPGGEVMVSVINKGEFIEVNVRDNGSGIPPNDLPFVFERFYRGDRSRNRESGGTGLGLTIVKGIVEAHQGEVQISSKVGEGTTVTVRLPASKKWGQE</sequence>
<accession>A0A9X3TVD2</accession>
<dbReference type="SUPFAM" id="SSF55874">
    <property type="entry name" value="ATPase domain of HSP90 chaperone/DNA topoisomerase II/histidine kinase"/>
    <property type="match status" value="1"/>
</dbReference>
<evidence type="ECO:0000259" key="15">
    <source>
        <dbReference type="PROSITE" id="PS50885"/>
    </source>
</evidence>
<keyword evidence="13" id="KW-1133">Transmembrane helix</keyword>
<keyword evidence="10" id="KW-0902">Two-component regulatory system</keyword>
<dbReference type="InterPro" id="IPR004358">
    <property type="entry name" value="Sig_transdc_His_kin-like_C"/>
</dbReference>
<keyword evidence="7" id="KW-0547">Nucleotide-binding</keyword>
<evidence type="ECO:0000256" key="5">
    <source>
        <dbReference type="ARBA" id="ARBA00022553"/>
    </source>
</evidence>
<dbReference type="InterPro" id="IPR003661">
    <property type="entry name" value="HisK_dim/P_dom"/>
</dbReference>
<dbReference type="InterPro" id="IPR036890">
    <property type="entry name" value="HATPase_C_sf"/>
</dbReference>
<reference evidence="16" key="1">
    <citation type="submission" date="2022-12" db="EMBL/GenBank/DDBJ databases">
        <title>Draft genome sequence of the thermophilic strain Brevibacillus thermoruber HT42, isolated from Los Humeros, Puebla, Mexico, with biotechnological potential.</title>
        <authorList>
            <person name="Lara Sanchez J."/>
            <person name="Solis Palacios R."/>
            <person name="Bustos Baena A.S."/>
            <person name="Ruz Baez A.E."/>
            <person name="Espinosa Luna G."/>
            <person name="Oliart Ros R.M."/>
        </authorList>
    </citation>
    <scope>NUCLEOTIDE SEQUENCE</scope>
    <source>
        <strain evidence="16">HT42</strain>
    </source>
</reference>
<gene>
    <name evidence="16" type="ORF">O3V59_21760</name>
</gene>
<evidence type="ECO:0000256" key="6">
    <source>
        <dbReference type="ARBA" id="ARBA00022679"/>
    </source>
</evidence>
<protein>
    <recommendedName>
        <fullName evidence="3">histidine kinase</fullName>
        <ecNumber evidence="3">2.7.13.3</ecNumber>
    </recommendedName>
</protein>
<feature type="transmembrane region" description="Helical" evidence="13">
    <location>
        <begin position="147"/>
        <end position="167"/>
    </location>
</feature>
<dbReference type="PROSITE" id="PS50885">
    <property type="entry name" value="HAMP"/>
    <property type="match status" value="1"/>
</dbReference>
<organism evidence="16 17">
    <name type="scientific">Brevibacillus thermoruber</name>
    <dbReference type="NCBI Taxonomy" id="33942"/>
    <lineage>
        <taxon>Bacteria</taxon>
        <taxon>Bacillati</taxon>
        <taxon>Bacillota</taxon>
        <taxon>Bacilli</taxon>
        <taxon>Bacillales</taxon>
        <taxon>Paenibacillaceae</taxon>
        <taxon>Brevibacillus</taxon>
    </lineage>
</organism>
<keyword evidence="9 16" id="KW-0067">ATP-binding</keyword>
<dbReference type="GO" id="GO:0016036">
    <property type="term" value="P:cellular response to phosphate starvation"/>
    <property type="evidence" value="ECO:0007669"/>
    <property type="project" value="TreeGrafter"/>
</dbReference>
<keyword evidence="8" id="KW-0418">Kinase</keyword>
<evidence type="ECO:0000256" key="13">
    <source>
        <dbReference type="SAM" id="Phobius"/>
    </source>
</evidence>
<evidence type="ECO:0000256" key="4">
    <source>
        <dbReference type="ARBA" id="ARBA00022475"/>
    </source>
</evidence>
<dbReference type="SUPFAM" id="SSF47384">
    <property type="entry name" value="Homodimeric domain of signal transducing histidine kinase"/>
    <property type="match status" value="1"/>
</dbReference>
<dbReference type="CDD" id="cd00082">
    <property type="entry name" value="HisKA"/>
    <property type="match status" value="1"/>
</dbReference>
<feature type="coiled-coil region" evidence="12">
    <location>
        <begin position="199"/>
        <end position="229"/>
    </location>
</feature>
<dbReference type="GO" id="GO:0000155">
    <property type="term" value="F:phosphorelay sensor kinase activity"/>
    <property type="evidence" value="ECO:0007669"/>
    <property type="project" value="InterPro"/>
</dbReference>
<evidence type="ECO:0000256" key="12">
    <source>
        <dbReference type="SAM" id="Coils"/>
    </source>
</evidence>
<keyword evidence="4" id="KW-1003">Cell membrane</keyword>
<dbReference type="PANTHER" id="PTHR45453:SF1">
    <property type="entry name" value="PHOSPHATE REGULON SENSOR PROTEIN PHOR"/>
    <property type="match status" value="1"/>
</dbReference>
<dbReference type="EC" id="2.7.13.3" evidence="3"/>
<dbReference type="GO" id="GO:0004721">
    <property type="term" value="F:phosphoprotein phosphatase activity"/>
    <property type="evidence" value="ECO:0007669"/>
    <property type="project" value="TreeGrafter"/>
</dbReference>
<evidence type="ECO:0000256" key="2">
    <source>
        <dbReference type="ARBA" id="ARBA00004651"/>
    </source>
</evidence>
<keyword evidence="13" id="KW-0812">Transmembrane</keyword>
<dbReference type="SMART" id="SM00387">
    <property type="entry name" value="HATPase_c"/>
    <property type="match status" value="1"/>
</dbReference>
<dbReference type="PANTHER" id="PTHR45453">
    <property type="entry name" value="PHOSPHATE REGULON SENSOR PROTEIN PHOR"/>
    <property type="match status" value="1"/>
</dbReference>
<name>A0A9X3TVD2_9BACL</name>
<evidence type="ECO:0000313" key="16">
    <source>
        <dbReference type="EMBL" id="MDA5110965.1"/>
    </source>
</evidence>
<dbReference type="SMART" id="SM00388">
    <property type="entry name" value="HisKA"/>
    <property type="match status" value="1"/>
</dbReference>
<evidence type="ECO:0000256" key="8">
    <source>
        <dbReference type="ARBA" id="ARBA00022777"/>
    </source>
</evidence>
<dbReference type="SUPFAM" id="SSF158472">
    <property type="entry name" value="HAMP domain-like"/>
    <property type="match status" value="1"/>
</dbReference>
<dbReference type="SMART" id="SM00304">
    <property type="entry name" value="HAMP"/>
    <property type="match status" value="1"/>
</dbReference>
<evidence type="ECO:0000313" key="17">
    <source>
        <dbReference type="Proteomes" id="UP001151071"/>
    </source>
</evidence>
<evidence type="ECO:0000256" key="1">
    <source>
        <dbReference type="ARBA" id="ARBA00000085"/>
    </source>
</evidence>
<keyword evidence="11 13" id="KW-0472">Membrane</keyword>